<evidence type="ECO:0000313" key="3">
    <source>
        <dbReference type="Proteomes" id="UP000198779"/>
    </source>
</evidence>
<dbReference type="GO" id="GO:0005840">
    <property type="term" value="C:ribosome"/>
    <property type="evidence" value="ECO:0007669"/>
    <property type="project" value="InterPro"/>
</dbReference>
<dbReference type="Proteomes" id="UP000198779">
    <property type="component" value="Unassembled WGS sequence"/>
</dbReference>
<dbReference type="InterPro" id="IPR005824">
    <property type="entry name" value="KOW"/>
</dbReference>
<evidence type="ECO:0000313" key="2">
    <source>
        <dbReference type="EMBL" id="SDG63750.1"/>
    </source>
</evidence>
<feature type="domain" description="KOW" evidence="1">
    <location>
        <begin position="158"/>
        <end position="185"/>
    </location>
</feature>
<dbReference type="AlphaFoldDB" id="A0A1G7VXZ9"/>
<dbReference type="RefSeq" id="WP_091816823.1">
    <property type="nucleotide sequence ID" value="NZ_FNCQ01000006.1"/>
</dbReference>
<dbReference type="InterPro" id="IPR008991">
    <property type="entry name" value="Translation_prot_SH3-like_sf"/>
</dbReference>
<dbReference type="SUPFAM" id="SSF50104">
    <property type="entry name" value="Translation proteins SH3-like domain"/>
    <property type="match status" value="1"/>
</dbReference>
<dbReference type="PROSITE" id="PS01108">
    <property type="entry name" value="RIBOSOMAL_L24"/>
    <property type="match status" value="1"/>
</dbReference>
<dbReference type="CDD" id="cd06091">
    <property type="entry name" value="KOW_NusG"/>
    <property type="match status" value="1"/>
</dbReference>
<reference evidence="3" key="1">
    <citation type="submission" date="2016-10" db="EMBL/GenBank/DDBJ databases">
        <authorList>
            <person name="Varghese N."/>
            <person name="Submissions S."/>
        </authorList>
    </citation>
    <scope>NUCLEOTIDE SEQUENCE [LARGE SCALE GENOMIC DNA]</scope>
    <source>
        <strain evidence="3">BP1-148</strain>
    </source>
</reference>
<proteinExistence type="predicted"/>
<accession>A0A1G7VXZ9</accession>
<dbReference type="GO" id="GO:0006412">
    <property type="term" value="P:translation"/>
    <property type="evidence" value="ECO:0007669"/>
    <property type="project" value="InterPro"/>
</dbReference>
<keyword evidence="3" id="KW-1185">Reference proteome</keyword>
<gene>
    <name evidence="2" type="ORF">SAMN04487901_106152</name>
</gene>
<dbReference type="GO" id="GO:0003735">
    <property type="term" value="F:structural constituent of ribosome"/>
    <property type="evidence" value="ECO:0007669"/>
    <property type="project" value="InterPro"/>
</dbReference>
<protein>
    <recommendedName>
        <fullName evidence="1">KOW domain-containing protein</fullName>
    </recommendedName>
</protein>
<organism evidence="2 3">
    <name type="scientific">Prevotella communis</name>
    <dbReference type="NCBI Taxonomy" id="2913614"/>
    <lineage>
        <taxon>Bacteria</taxon>
        <taxon>Pseudomonadati</taxon>
        <taxon>Bacteroidota</taxon>
        <taxon>Bacteroidia</taxon>
        <taxon>Bacteroidales</taxon>
        <taxon>Prevotellaceae</taxon>
        <taxon>Prevotella</taxon>
    </lineage>
</organism>
<sequence>MNRSNITGKDNKEKRWCILRHPDADLIGEILSGKRQVFNAPEEPPYSFDFFIPFEDLKLRQRQVQNSPDDDYKDYDAMLDERALRSDLHHFIFICASKDDTVKYILNSPWNKALSHRLYAYRDEHGDPVEVSNAEVERFKTVIKRYDFQIVNGEPTDEVREGDRVTVISGPMAGSDGIIKEIREREGQILLTITFAMFQDKMHVAVPGIRISDVRLKSAEAQQLIQDPVIGHFEDQLIELLCHLHGKKGSHELNKEDQRQLRFLYQYTDIQFDDPANRAKFAALMLICAYLMNDKDEVARRQQEVERCLMAEVGSLMSDSNLQPQISNLKSELACYLLTALFIVTHNPEYRCQVKAWRQSHPDCPLVIRRFLSIAKQIRC</sequence>
<dbReference type="Gene3D" id="2.30.30.30">
    <property type="match status" value="1"/>
</dbReference>
<name>A0A1G7VXZ9_9BACT</name>
<dbReference type="InterPro" id="IPR014722">
    <property type="entry name" value="Rib_uL2_dom2"/>
</dbReference>
<evidence type="ECO:0000259" key="1">
    <source>
        <dbReference type="SMART" id="SM00739"/>
    </source>
</evidence>
<dbReference type="InterPro" id="IPR005825">
    <property type="entry name" value="Ribosomal_uL24_CS"/>
</dbReference>
<dbReference type="EMBL" id="FNCQ01000006">
    <property type="protein sequence ID" value="SDG63750.1"/>
    <property type="molecule type" value="Genomic_DNA"/>
</dbReference>
<dbReference type="SMART" id="SM00739">
    <property type="entry name" value="KOW"/>
    <property type="match status" value="1"/>
</dbReference>